<dbReference type="EC" id="3.2.1.93" evidence="6"/>
<dbReference type="PANTHER" id="PTHR10357">
    <property type="entry name" value="ALPHA-AMYLASE FAMILY MEMBER"/>
    <property type="match status" value="1"/>
</dbReference>
<evidence type="ECO:0000259" key="7">
    <source>
        <dbReference type="SMART" id="SM00642"/>
    </source>
</evidence>
<dbReference type="GO" id="GO:0005993">
    <property type="term" value="P:trehalose catabolic process"/>
    <property type="evidence" value="ECO:0007669"/>
    <property type="project" value="InterPro"/>
</dbReference>
<dbReference type="GO" id="GO:0005737">
    <property type="term" value="C:cytoplasm"/>
    <property type="evidence" value="ECO:0007669"/>
    <property type="project" value="UniProtKB-SubCell"/>
</dbReference>
<gene>
    <name evidence="8" type="primary">treC</name>
    <name evidence="8" type="ORF">GFC30_2065</name>
</gene>
<evidence type="ECO:0000313" key="9">
    <source>
        <dbReference type="Proteomes" id="UP000076865"/>
    </source>
</evidence>
<dbReference type="InterPro" id="IPR017853">
    <property type="entry name" value="GH"/>
</dbReference>
<organism evidence="8 9">
    <name type="scientific">Anoxybacteroides amylolyticum</name>
    <dbReference type="NCBI Taxonomy" id="294699"/>
    <lineage>
        <taxon>Bacteria</taxon>
        <taxon>Bacillati</taxon>
        <taxon>Bacillota</taxon>
        <taxon>Bacilli</taxon>
        <taxon>Bacillales</taxon>
        <taxon>Anoxybacillaceae</taxon>
        <taxon>Anoxybacteroides</taxon>
    </lineage>
</organism>
<evidence type="ECO:0000256" key="2">
    <source>
        <dbReference type="ARBA" id="ARBA00008061"/>
    </source>
</evidence>
<keyword evidence="9" id="KW-1185">Reference proteome</keyword>
<dbReference type="Gene3D" id="3.20.20.80">
    <property type="entry name" value="Glycosidases"/>
    <property type="match status" value="1"/>
</dbReference>
<dbReference type="InterPro" id="IPR012769">
    <property type="entry name" value="Trehalose_TreC"/>
</dbReference>
<accession>A0A160F5F3</accession>
<evidence type="ECO:0000256" key="5">
    <source>
        <dbReference type="ARBA" id="ARBA00023295"/>
    </source>
</evidence>
<dbReference type="FunFam" id="2.60.40.1180:FF:000007">
    <property type="entry name" value="Sucrose isomerase"/>
    <property type="match status" value="1"/>
</dbReference>
<dbReference type="PATRIC" id="fig|294699.3.peg.2128"/>
<protein>
    <recommendedName>
        <fullName evidence="6">Alpha,alpha-phosphotrehalase</fullName>
        <ecNumber evidence="6">3.2.1.93</ecNumber>
    </recommendedName>
</protein>
<dbReference type="GO" id="GO:0008788">
    <property type="term" value="F:alpha,alpha-phosphotrehalase activity"/>
    <property type="evidence" value="ECO:0007669"/>
    <property type="project" value="UniProtKB-UniRule"/>
</dbReference>
<evidence type="ECO:0000256" key="6">
    <source>
        <dbReference type="NCBIfam" id="TIGR02403"/>
    </source>
</evidence>
<dbReference type="InterPro" id="IPR006047">
    <property type="entry name" value="GH13_cat_dom"/>
</dbReference>
<keyword evidence="5 8" id="KW-0326">Glycosidase</keyword>
<dbReference type="Gene3D" id="3.90.400.10">
    <property type="entry name" value="Oligo-1,6-glucosidase, Domain 2"/>
    <property type="match status" value="1"/>
</dbReference>
<dbReference type="Gene3D" id="2.60.40.1180">
    <property type="entry name" value="Golgi alpha-mannosidase II"/>
    <property type="match status" value="1"/>
</dbReference>
<reference evidence="8 9" key="1">
    <citation type="journal article" date="2006" name="Syst. Appl. Microbiol.">
        <title>Anoxybacillus amylolyticus sp. nov., a thermophilic amylase producing bacterium isolated from Mount Rittmann (Antarctica).</title>
        <authorList>
            <person name="Poli A."/>
            <person name="Esposito E."/>
            <person name="Lama L."/>
            <person name="Orlando P."/>
            <person name="Nicolaus G."/>
            <person name="de Appolonia F."/>
            <person name="Gambacorta A."/>
            <person name="Nicolaus B."/>
        </authorList>
    </citation>
    <scope>NUCLEOTIDE SEQUENCE [LARGE SCALE GENOMIC DNA]</scope>
    <source>
        <strain evidence="8 9">DSM 15939</strain>
    </source>
</reference>
<comment type="subcellular location">
    <subcellularLocation>
        <location evidence="1">Cytoplasm</location>
    </subcellularLocation>
</comment>
<dbReference type="Pfam" id="PF00128">
    <property type="entry name" value="Alpha-amylase"/>
    <property type="match status" value="1"/>
</dbReference>
<dbReference type="SUPFAM" id="SSF51011">
    <property type="entry name" value="Glycosyl hydrolase domain"/>
    <property type="match status" value="1"/>
</dbReference>
<evidence type="ECO:0000256" key="4">
    <source>
        <dbReference type="ARBA" id="ARBA00022801"/>
    </source>
</evidence>
<dbReference type="CDD" id="cd11333">
    <property type="entry name" value="AmyAc_SI_OligoGlu_DGase"/>
    <property type="match status" value="1"/>
</dbReference>
<dbReference type="SMART" id="SM00642">
    <property type="entry name" value="Aamy"/>
    <property type="match status" value="1"/>
</dbReference>
<evidence type="ECO:0000313" key="8">
    <source>
        <dbReference type="EMBL" id="ANB60963.1"/>
    </source>
</evidence>
<sequence>MTIPLVLEIHQWYRFCQQMRGGIEVNKQPWWKKAVVYQIYPKSFKDTNGDGIGDLQGIIEKLDYLKTLGIDVIWLTPIYQSPQRDNGYDISDYFAIYEPYGTMEDFEQLLAEVHQRNMKIMMDIVVNHTSTEHKWFKEARSSKDHPYRHFYIWKDGRDGKYPNNWKSKFGGSAWEYDEHTGQYYLHLFDVTQADLNWENEELRRKLYDMMHFWLKKGVDGFRLDVINLISKDQRFPDDDGSVPPGDGRKFYTDGPRIHEFLQEMNREVFSKYDMMTVGEMSSTTIDHCIQYTNPERKELNMTFNFHHLKVDYPNGEKWAVANFDFSALKRILSTWQIEMNKGGGWNALFWCNHDQPRIVSRYGNDNVYRKEAAKMLATVIHLMQGTPYIYQGEEIGMTDPKFTRIDDYRDVETLNMYQILRAQGKTEEEVLNILQRKSRDNSRTPMQWDDSEHAGFTTGTPWIRVARNYRDINVKQALEDKTSVFYHYQRLIQLRKQYEIITTGDYQLLLEDDPSIFAYVRNGDNEKLLVINNFFAEETTFRLPSEIEVDGYESRVLIANYEEAPKQFQQIRLRPYESIVYHLTK</sequence>
<dbReference type="AlphaFoldDB" id="A0A160F5F3"/>
<keyword evidence="4 8" id="KW-0378">Hydrolase</keyword>
<dbReference type="InterPro" id="IPR056300">
    <property type="entry name" value="SusG-like_C"/>
</dbReference>
<dbReference type="GO" id="GO:0004556">
    <property type="term" value="F:alpha-amylase activity"/>
    <property type="evidence" value="ECO:0007669"/>
    <property type="project" value="TreeGrafter"/>
</dbReference>
<evidence type="ECO:0000256" key="1">
    <source>
        <dbReference type="ARBA" id="ARBA00004496"/>
    </source>
</evidence>
<dbReference type="NCBIfam" id="TIGR02403">
    <property type="entry name" value="trehalose_treC"/>
    <property type="match status" value="1"/>
</dbReference>
<dbReference type="PANTHER" id="PTHR10357:SF217">
    <property type="entry name" value="TREHALOSE-6-PHOSPHATE HYDROLASE"/>
    <property type="match status" value="1"/>
</dbReference>
<dbReference type="InterPro" id="IPR013780">
    <property type="entry name" value="Glyco_hydro_b"/>
</dbReference>
<dbReference type="Pfam" id="PF23915">
    <property type="entry name" value="SusG_C"/>
    <property type="match status" value="1"/>
</dbReference>
<dbReference type="KEGG" id="aamy:GFC30_2065"/>
<dbReference type="InterPro" id="IPR045857">
    <property type="entry name" value="O16G_dom_2"/>
</dbReference>
<dbReference type="EMBL" id="CP015438">
    <property type="protein sequence ID" value="ANB60963.1"/>
    <property type="molecule type" value="Genomic_DNA"/>
</dbReference>
<name>A0A160F5F3_9BACL</name>
<dbReference type="FunFam" id="3.20.20.80:FF:000014">
    <property type="entry name" value="Alpha,alpha-phosphotrehalase"/>
    <property type="match status" value="1"/>
</dbReference>
<evidence type="ECO:0000256" key="3">
    <source>
        <dbReference type="ARBA" id="ARBA00022490"/>
    </source>
</evidence>
<dbReference type="NCBIfam" id="NF008183">
    <property type="entry name" value="PRK10933.1"/>
    <property type="match status" value="1"/>
</dbReference>
<dbReference type="FunFam" id="3.90.400.10:FF:000002">
    <property type="entry name" value="Sucrose isomerase"/>
    <property type="match status" value="1"/>
</dbReference>
<dbReference type="Proteomes" id="UP000076865">
    <property type="component" value="Chromosome"/>
</dbReference>
<dbReference type="SUPFAM" id="SSF51445">
    <property type="entry name" value="(Trans)glycosidases"/>
    <property type="match status" value="1"/>
</dbReference>
<dbReference type="FunFam" id="3.20.20.80:FF:000064">
    <property type="entry name" value="Oligo-1,6-glucosidase"/>
    <property type="match status" value="1"/>
</dbReference>
<feature type="domain" description="Glycosyl hydrolase family 13 catalytic" evidence="7">
    <location>
        <begin position="38"/>
        <end position="443"/>
    </location>
</feature>
<keyword evidence="3" id="KW-0963">Cytoplasm</keyword>
<comment type="similarity">
    <text evidence="2">Belongs to the glycosyl hydrolase 13 family.</text>
</comment>
<proteinExistence type="inferred from homology"/>